<evidence type="ECO:0000313" key="5">
    <source>
        <dbReference type="EMBL" id="MCM1990114.1"/>
    </source>
</evidence>
<name>A0A9J6P0A4_9CLOT</name>
<evidence type="ECO:0000256" key="3">
    <source>
        <dbReference type="SAM" id="Phobius"/>
    </source>
</evidence>
<dbReference type="PANTHER" id="PTHR30329:SF21">
    <property type="entry name" value="LIPOPROTEIN YIAD-RELATED"/>
    <property type="match status" value="1"/>
</dbReference>
<keyword evidence="1 3" id="KW-0472">Membrane</keyword>
<dbReference type="Proteomes" id="UP001056429">
    <property type="component" value="Unassembled WGS sequence"/>
</dbReference>
<dbReference type="AlphaFoldDB" id="A0A9J6P0A4"/>
<dbReference type="RefSeq" id="WP_250859156.1">
    <property type="nucleotide sequence ID" value="NZ_JAGSOJ010000002.1"/>
</dbReference>
<feature type="coiled-coil region" evidence="2">
    <location>
        <begin position="49"/>
        <end position="83"/>
    </location>
</feature>
<dbReference type="InterPro" id="IPR036737">
    <property type="entry name" value="OmpA-like_sf"/>
</dbReference>
<sequence>MKRRKRYNEGESVENFWPSFTDMISTIALILFLLVFLAFIQQIVTGSNLEVKKQELELTTAALNKEEEKLLLMKQELETTKAEVEQGQKALQLSIIQSEEQRKIIAESNLELGNLRAKLQSVALIRVNVLNQVKEAIEKELGESSGENFVTVAENGNLILNESILFDSGSYQIKEQSKEILNRLAISFQKILQDKETRKYIDAIEIQGHADARAGTISNSMLSSNRATSVVDYLMSVNPVLGKEYGEYFAASGYSSYRPRVEGDNAEAWEANRRIEISVIVKDPAIKNLINEYLEQE</sequence>
<dbReference type="InterPro" id="IPR050330">
    <property type="entry name" value="Bact_OuterMem_StrucFunc"/>
</dbReference>
<dbReference type="EMBL" id="JAGSOJ010000002">
    <property type="protein sequence ID" value="MCM1990114.1"/>
    <property type="molecule type" value="Genomic_DNA"/>
</dbReference>
<reference evidence="5" key="2">
    <citation type="submission" date="2021-04" db="EMBL/GenBank/DDBJ databases">
        <authorList>
            <person name="Dong X."/>
        </authorList>
    </citation>
    <scope>NUCLEOTIDE SEQUENCE</scope>
    <source>
        <strain evidence="5">ZWT</strain>
    </source>
</reference>
<evidence type="ECO:0000256" key="2">
    <source>
        <dbReference type="SAM" id="Coils"/>
    </source>
</evidence>
<keyword evidence="3" id="KW-1133">Transmembrane helix</keyword>
<feature type="transmembrane region" description="Helical" evidence="3">
    <location>
        <begin position="20"/>
        <end position="40"/>
    </location>
</feature>
<dbReference type="PROSITE" id="PS51123">
    <property type="entry name" value="OMPA_2"/>
    <property type="match status" value="1"/>
</dbReference>
<dbReference type="Gene3D" id="3.30.1330.60">
    <property type="entry name" value="OmpA-like domain"/>
    <property type="match status" value="1"/>
</dbReference>
<dbReference type="GO" id="GO:0016020">
    <property type="term" value="C:membrane"/>
    <property type="evidence" value="ECO:0007669"/>
    <property type="project" value="UniProtKB-UniRule"/>
</dbReference>
<feature type="domain" description="OmpA-like" evidence="4">
    <location>
        <begin position="153"/>
        <end position="283"/>
    </location>
</feature>
<dbReference type="SUPFAM" id="SSF103088">
    <property type="entry name" value="OmpA-like"/>
    <property type="match status" value="1"/>
</dbReference>
<keyword evidence="6" id="KW-1185">Reference proteome</keyword>
<dbReference type="Pfam" id="PF00691">
    <property type="entry name" value="OmpA"/>
    <property type="match status" value="1"/>
</dbReference>
<organism evidence="5 6">
    <name type="scientific">Oceanirhabdus seepicola</name>
    <dbReference type="NCBI Taxonomy" id="2828781"/>
    <lineage>
        <taxon>Bacteria</taxon>
        <taxon>Bacillati</taxon>
        <taxon>Bacillota</taxon>
        <taxon>Clostridia</taxon>
        <taxon>Eubacteriales</taxon>
        <taxon>Clostridiaceae</taxon>
        <taxon>Oceanirhabdus</taxon>
    </lineage>
</organism>
<keyword evidence="2" id="KW-0175">Coiled coil</keyword>
<comment type="caution">
    <text evidence="5">The sequence shown here is derived from an EMBL/GenBank/DDBJ whole genome shotgun (WGS) entry which is preliminary data.</text>
</comment>
<reference evidence="5" key="1">
    <citation type="journal article" date="2021" name="mSystems">
        <title>Bacteria and Archaea Synergistically Convert Glycine Betaine to Biogenic Methane in the Formosa Cold Seep of the South China Sea.</title>
        <authorList>
            <person name="Li L."/>
            <person name="Zhang W."/>
            <person name="Zhang S."/>
            <person name="Song L."/>
            <person name="Sun Q."/>
            <person name="Zhang H."/>
            <person name="Xiang H."/>
            <person name="Dong X."/>
        </authorList>
    </citation>
    <scope>NUCLEOTIDE SEQUENCE</scope>
    <source>
        <strain evidence="5">ZWT</strain>
    </source>
</reference>
<evidence type="ECO:0000256" key="1">
    <source>
        <dbReference type="PROSITE-ProRule" id="PRU00473"/>
    </source>
</evidence>
<protein>
    <submittedName>
        <fullName evidence="5">OmpA family protein</fullName>
    </submittedName>
</protein>
<dbReference type="PANTHER" id="PTHR30329">
    <property type="entry name" value="STATOR ELEMENT OF FLAGELLAR MOTOR COMPLEX"/>
    <property type="match status" value="1"/>
</dbReference>
<dbReference type="CDD" id="cd07185">
    <property type="entry name" value="OmpA_C-like"/>
    <property type="match status" value="1"/>
</dbReference>
<evidence type="ECO:0000313" key="6">
    <source>
        <dbReference type="Proteomes" id="UP001056429"/>
    </source>
</evidence>
<gene>
    <name evidence="5" type="ORF">KDK92_10255</name>
</gene>
<evidence type="ECO:0000259" key="4">
    <source>
        <dbReference type="PROSITE" id="PS51123"/>
    </source>
</evidence>
<proteinExistence type="predicted"/>
<accession>A0A9J6P0A4</accession>
<dbReference type="InterPro" id="IPR006665">
    <property type="entry name" value="OmpA-like"/>
</dbReference>
<keyword evidence="3" id="KW-0812">Transmembrane</keyword>